<organism evidence="1 2">
    <name type="scientific">Phytophthora megakarya</name>
    <dbReference type="NCBI Taxonomy" id="4795"/>
    <lineage>
        <taxon>Eukaryota</taxon>
        <taxon>Sar</taxon>
        <taxon>Stramenopiles</taxon>
        <taxon>Oomycota</taxon>
        <taxon>Peronosporomycetes</taxon>
        <taxon>Peronosporales</taxon>
        <taxon>Peronosporaceae</taxon>
        <taxon>Phytophthora</taxon>
    </lineage>
</organism>
<evidence type="ECO:0000313" key="1">
    <source>
        <dbReference type="EMBL" id="OWZ01304.1"/>
    </source>
</evidence>
<dbReference type="Proteomes" id="UP000198211">
    <property type="component" value="Unassembled WGS sequence"/>
</dbReference>
<protein>
    <recommendedName>
        <fullName evidence="3">MULE transposase domain-containing protein</fullName>
    </recommendedName>
</protein>
<dbReference type="EMBL" id="NBNE01006948">
    <property type="protein sequence ID" value="OWZ01304.1"/>
    <property type="molecule type" value="Genomic_DNA"/>
</dbReference>
<dbReference type="OrthoDB" id="129592at2759"/>
<sequence length="207" mass="23943">MNAPIVLDDFERTFADGYRQVSSIGMIVTTRGLFSNLRQAVCNQGTELVMTTDGTYRIYFGGWTLVDYGRISVEMTESDFVQRSRSWLYMFMRTETPVRSASIDHSDVIVSALEIVWPGIEIFTCWEHLLRQSRKQTRLSTSIHFIKDRLQPNLRLLNVARSSKKFRALSKRILKELDSVRVFEFALEVLERRKLVSTRSSADTTTD</sequence>
<dbReference type="AlphaFoldDB" id="A0A225V868"/>
<reference evidence="2" key="1">
    <citation type="submission" date="2017-03" db="EMBL/GenBank/DDBJ databases">
        <title>Phytopthora megakarya and P. palmivora, two closely related causual agents of cacao black pod achieved similar genome size and gene model numbers by different mechanisms.</title>
        <authorList>
            <person name="Ali S."/>
            <person name="Shao J."/>
            <person name="Larry D.J."/>
            <person name="Kronmiller B."/>
            <person name="Shen D."/>
            <person name="Strem M.D."/>
            <person name="Melnick R.L."/>
            <person name="Guiltinan M.J."/>
            <person name="Tyler B.M."/>
            <person name="Meinhardt L.W."/>
            <person name="Bailey B.A."/>
        </authorList>
    </citation>
    <scope>NUCLEOTIDE SEQUENCE [LARGE SCALE GENOMIC DNA]</scope>
    <source>
        <strain evidence="2">zdho120</strain>
    </source>
</reference>
<accession>A0A225V868</accession>
<evidence type="ECO:0008006" key="3">
    <source>
        <dbReference type="Google" id="ProtNLM"/>
    </source>
</evidence>
<gene>
    <name evidence="1" type="ORF">PHMEG_00027335</name>
</gene>
<name>A0A225V868_9STRA</name>
<keyword evidence="2" id="KW-1185">Reference proteome</keyword>
<evidence type="ECO:0000313" key="2">
    <source>
        <dbReference type="Proteomes" id="UP000198211"/>
    </source>
</evidence>
<comment type="caution">
    <text evidence="1">The sequence shown here is derived from an EMBL/GenBank/DDBJ whole genome shotgun (WGS) entry which is preliminary data.</text>
</comment>
<proteinExistence type="predicted"/>